<dbReference type="EMBL" id="GBRH01246975">
    <property type="protein sequence ID" value="JAD50920.1"/>
    <property type="molecule type" value="Transcribed_RNA"/>
</dbReference>
<name>A0A0A9APQ4_ARUDO</name>
<sequence>MIVCCVHHLSLKKLYRLGWVLGEIQALGRRG</sequence>
<accession>A0A0A9APQ4</accession>
<proteinExistence type="predicted"/>
<protein>
    <submittedName>
        <fullName evidence="1">Uncharacterized protein</fullName>
    </submittedName>
</protein>
<dbReference type="AlphaFoldDB" id="A0A0A9APQ4"/>
<reference evidence="1" key="1">
    <citation type="submission" date="2014-09" db="EMBL/GenBank/DDBJ databases">
        <authorList>
            <person name="Magalhaes I.L.F."/>
            <person name="Oliveira U."/>
            <person name="Santos F.R."/>
            <person name="Vidigal T.H.D.A."/>
            <person name="Brescovit A.D."/>
            <person name="Santos A.J."/>
        </authorList>
    </citation>
    <scope>NUCLEOTIDE SEQUENCE</scope>
    <source>
        <tissue evidence="1">Shoot tissue taken approximately 20 cm above the soil surface</tissue>
    </source>
</reference>
<evidence type="ECO:0000313" key="1">
    <source>
        <dbReference type="EMBL" id="JAD50920.1"/>
    </source>
</evidence>
<reference evidence="1" key="2">
    <citation type="journal article" date="2015" name="Data Brief">
        <title>Shoot transcriptome of the giant reed, Arundo donax.</title>
        <authorList>
            <person name="Barrero R.A."/>
            <person name="Guerrero F.D."/>
            <person name="Moolhuijzen P."/>
            <person name="Goolsby J.A."/>
            <person name="Tidwell J."/>
            <person name="Bellgard S.E."/>
            <person name="Bellgard M.I."/>
        </authorList>
    </citation>
    <scope>NUCLEOTIDE SEQUENCE</scope>
    <source>
        <tissue evidence="1">Shoot tissue taken approximately 20 cm above the soil surface</tissue>
    </source>
</reference>
<organism evidence="1">
    <name type="scientific">Arundo donax</name>
    <name type="common">Giant reed</name>
    <name type="synonym">Donax arundinaceus</name>
    <dbReference type="NCBI Taxonomy" id="35708"/>
    <lineage>
        <taxon>Eukaryota</taxon>
        <taxon>Viridiplantae</taxon>
        <taxon>Streptophyta</taxon>
        <taxon>Embryophyta</taxon>
        <taxon>Tracheophyta</taxon>
        <taxon>Spermatophyta</taxon>
        <taxon>Magnoliopsida</taxon>
        <taxon>Liliopsida</taxon>
        <taxon>Poales</taxon>
        <taxon>Poaceae</taxon>
        <taxon>PACMAD clade</taxon>
        <taxon>Arundinoideae</taxon>
        <taxon>Arundineae</taxon>
        <taxon>Arundo</taxon>
    </lineage>
</organism>